<organism evidence="3 4">
    <name type="scientific">Vitreoscilla filiformis</name>
    <dbReference type="NCBI Taxonomy" id="63"/>
    <lineage>
        <taxon>Bacteria</taxon>
        <taxon>Pseudomonadati</taxon>
        <taxon>Pseudomonadota</taxon>
        <taxon>Betaproteobacteria</taxon>
        <taxon>Neisseriales</taxon>
        <taxon>Neisseriaceae</taxon>
        <taxon>Vitreoscilla</taxon>
    </lineage>
</organism>
<dbReference type="Gene3D" id="3.40.50.2000">
    <property type="entry name" value="Glycogen Phosphorylase B"/>
    <property type="match status" value="2"/>
</dbReference>
<dbReference type="RefSeq" id="WP_089416138.1">
    <property type="nucleotide sequence ID" value="NZ_CP022423.1"/>
</dbReference>
<sequence>MSRAHNILVIAHGHPDFSLGGGEIAAYSLFQHYQQHPDVAQATFLARAEDPAGAPTGHLCARRANEYLWYQGMRDWFWQGTAHRDSLRTRFVDLLRALRPTVVHLHHYVHLGLDILSVIRQVLPDTRIYLTLHEYIAICRHYGLMIKPDSMELCKQATPQDCHRCYPAHSSEDFWLRQQFFQDRLAVVDGFIAPSEFLRQRYIAWGLDAQRIVTIENGQPERTPLPARALAPDERRNRFAFFGQVNPYKGLDLLLQALASLPSEVQKRLVLEVHAAHFDKQSRELRKRIQRLLDPLVEAGVVQWMGPYRPEDMRRRLAHIDWVLVPSIWWENSPLVIQEAFSAGRPVICSDIGGMAEKVRHGVDGLHVPAANALEWARTLSQVAELPGLWEQLAGHIRPVFTHTQSVQAHLDVFAA</sequence>
<dbReference type="CDD" id="cd03823">
    <property type="entry name" value="GT4_ExpE7-like"/>
    <property type="match status" value="1"/>
</dbReference>
<evidence type="ECO:0000313" key="3">
    <source>
        <dbReference type="EMBL" id="ASM76913.1"/>
    </source>
</evidence>
<evidence type="ECO:0000259" key="2">
    <source>
        <dbReference type="Pfam" id="PF13439"/>
    </source>
</evidence>
<name>A0A221KDM2_VITFI</name>
<keyword evidence="3" id="KW-0808">Transferase</keyword>
<dbReference type="Pfam" id="PF00534">
    <property type="entry name" value="Glycos_transf_1"/>
    <property type="match status" value="1"/>
</dbReference>
<dbReference type="InterPro" id="IPR050194">
    <property type="entry name" value="Glycosyltransferase_grp1"/>
</dbReference>
<dbReference type="GO" id="GO:0016757">
    <property type="term" value="F:glycosyltransferase activity"/>
    <property type="evidence" value="ECO:0007669"/>
    <property type="project" value="InterPro"/>
</dbReference>
<dbReference type="SUPFAM" id="SSF53756">
    <property type="entry name" value="UDP-Glycosyltransferase/glycogen phosphorylase"/>
    <property type="match status" value="1"/>
</dbReference>
<dbReference type="InterPro" id="IPR001296">
    <property type="entry name" value="Glyco_trans_1"/>
</dbReference>
<dbReference type="AlphaFoldDB" id="A0A221KDM2"/>
<feature type="domain" description="Glycosyltransferase subfamily 4-like N-terminal" evidence="2">
    <location>
        <begin position="86"/>
        <end position="218"/>
    </location>
</feature>
<gene>
    <name evidence="3" type="ORF">VITFI_CDS1135</name>
</gene>
<feature type="domain" description="Glycosyl transferase family 1" evidence="1">
    <location>
        <begin position="230"/>
        <end position="388"/>
    </location>
</feature>
<dbReference type="Pfam" id="PF13439">
    <property type="entry name" value="Glyco_transf_4"/>
    <property type="match status" value="1"/>
</dbReference>
<evidence type="ECO:0000313" key="4">
    <source>
        <dbReference type="Proteomes" id="UP000199729"/>
    </source>
</evidence>
<evidence type="ECO:0000259" key="1">
    <source>
        <dbReference type="Pfam" id="PF00534"/>
    </source>
</evidence>
<protein>
    <submittedName>
        <fullName evidence="3">Glycosyl transferase</fullName>
    </submittedName>
</protein>
<dbReference type="OrthoDB" id="509705at2"/>
<reference evidence="3 4" key="1">
    <citation type="submission" date="2017-07" db="EMBL/GenBank/DDBJ databases">
        <title>Complete Genome Sequence of the cosmetic ferment Vitreoscilla filiformis (ATCC15551).</title>
        <authorList>
            <person name="Contreras S."/>
            <person name="Sagory-Zalkind P."/>
            <person name="Blanquart H."/>
            <person name="Iltis A."/>
            <person name="Morand S.C."/>
        </authorList>
    </citation>
    <scope>NUCLEOTIDE SEQUENCE [LARGE SCALE GENOMIC DNA]</scope>
    <source>
        <strain evidence="3 4">ATCC 15551</strain>
    </source>
</reference>
<dbReference type="PANTHER" id="PTHR45947:SF3">
    <property type="entry name" value="SULFOQUINOVOSYL TRANSFERASE SQD2"/>
    <property type="match status" value="1"/>
</dbReference>
<accession>A0A221KDM2</accession>
<dbReference type="PANTHER" id="PTHR45947">
    <property type="entry name" value="SULFOQUINOVOSYL TRANSFERASE SQD2"/>
    <property type="match status" value="1"/>
</dbReference>
<dbReference type="InterPro" id="IPR028098">
    <property type="entry name" value="Glyco_trans_4-like_N"/>
</dbReference>
<dbReference type="EMBL" id="CP022423">
    <property type="protein sequence ID" value="ASM76913.1"/>
    <property type="molecule type" value="Genomic_DNA"/>
</dbReference>
<proteinExistence type="predicted"/>
<keyword evidence="4" id="KW-1185">Reference proteome</keyword>
<dbReference type="KEGG" id="vff:VITFI_CDS1135"/>
<dbReference type="Proteomes" id="UP000199729">
    <property type="component" value="Chromosome"/>
</dbReference>